<gene>
    <name evidence="6" type="ORF">HH304_11505</name>
</gene>
<keyword evidence="7" id="KW-1185">Reference proteome</keyword>
<dbReference type="InterPro" id="IPR050103">
    <property type="entry name" value="Class-III_PLP-dep_AT"/>
</dbReference>
<dbReference type="AlphaFoldDB" id="A0A848IXK0"/>
<protein>
    <submittedName>
        <fullName evidence="6">Aminotransferase class III-fold pyridoxal phosphate-dependent enzyme</fullName>
    </submittedName>
</protein>
<dbReference type="InterPro" id="IPR049704">
    <property type="entry name" value="Aminotrans_3_PPA_site"/>
</dbReference>
<dbReference type="RefSeq" id="WP_169681553.1">
    <property type="nucleotide sequence ID" value="NZ_JABBNU010000006.1"/>
</dbReference>
<evidence type="ECO:0000313" key="6">
    <source>
        <dbReference type="EMBL" id="NMM49027.1"/>
    </source>
</evidence>
<accession>A0A848IXK0</accession>
<dbReference type="PANTHER" id="PTHR11986">
    <property type="entry name" value="AMINOTRANSFERASE CLASS III"/>
    <property type="match status" value="1"/>
</dbReference>
<dbReference type="GO" id="GO:0042802">
    <property type="term" value="F:identical protein binding"/>
    <property type="evidence" value="ECO:0007669"/>
    <property type="project" value="TreeGrafter"/>
</dbReference>
<evidence type="ECO:0000256" key="3">
    <source>
        <dbReference type="ARBA" id="ARBA00022679"/>
    </source>
</evidence>
<dbReference type="InterPro" id="IPR015424">
    <property type="entry name" value="PyrdxlP-dep_Trfase"/>
</dbReference>
<dbReference type="GO" id="GO:0008483">
    <property type="term" value="F:transaminase activity"/>
    <property type="evidence" value="ECO:0007669"/>
    <property type="project" value="UniProtKB-KW"/>
</dbReference>
<keyword evidence="4 5" id="KW-0663">Pyridoxal phosphate</keyword>
<evidence type="ECO:0000256" key="5">
    <source>
        <dbReference type="RuleBase" id="RU003560"/>
    </source>
</evidence>
<dbReference type="InterPro" id="IPR015422">
    <property type="entry name" value="PyrdxlP-dep_Trfase_small"/>
</dbReference>
<comment type="cofactor">
    <cofactor evidence="1">
        <name>pyridoxal 5'-phosphate</name>
        <dbReference type="ChEBI" id="CHEBI:597326"/>
    </cofactor>
</comment>
<proteinExistence type="inferred from homology"/>
<dbReference type="CDD" id="cd00610">
    <property type="entry name" value="OAT_like"/>
    <property type="match status" value="1"/>
</dbReference>
<organism evidence="6 7">
    <name type="scientific">Marinigracilibium pacificum</name>
    <dbReference type="NCBI Taxonomy" id="2729599"/>
    <lineage>
        <taxon>Bacteria</taxon>
        <taxon>Pseudomonadati</taxon>
        <taxon>Bacteroidota</taxon>
        <taxon>Cytophagia</taxon>
        <taxon>Cytophagales</taxon>
        <taxon>Flammeovirgaceae</taxon>
        <taxon>Marinigracilibium</taxon>
    </lineage>
</organism>
<dbReference type="PANTHER" id="PTHR11986:SF79">
    <property type="entry name" value="ACETYLORNITHINE AMINOTRANSFERASE, MITOCHONDRIAL"/>
    <property type="match status" value="1"/>
</dbReference>
<dbReference type="FunFam" id="3.40.640.10:FF:000100">
    <property type="entry name" value="Putative acetylornithine aminotransferase"/>
    <property type="match status" value="1"/>
</dbReference>
<dbReference type="InterPro" id="IPR015421">
    <property type="entry name" value="PyrdxlP-dep_Trfase_major"/>
</dbReference>
<keyword evidence="3 6" id="KW-0808">Transferase</keyword>
<dbReference type="PIRSF" id="PIRSF000521">
    <property type="entry name" value="Transaminase_4ab_Lys_Orn"/>
    <property type="match status" value="1"/>
</dbReference>
<comment type="similarity">
    <text evidence="5">Belongs to the class-III pyridoxal-phosphate-dependent aminotransferase family.</text>
</comment>
<dbReference type="Pfam" id="PF00202">
    <property type="entry name" value="Aminotran_3"/>
    <property type="match status" value="1"/>
</dbReference>
<dbReference type="Gene3D" id="3.40.640.10">
    <property type="entry name" value="Type I PLP-dependent aspartate aminotransferase-like (Major domain)"/>
    <property type="match status" value="1"/>
</dbReference>
<dbReference type="InterPro" id="IPR005814">
    <property type="entry name" value="Aminotrans_3"/>
</dbReference>
<evidence type="ECO:0000256" key="2">
    <source>
        <dbReference type="ARBA" id="ARBA00022576"/>
    </source>
</evidence>
<dbReference type="SUPFAM" id="SSF53383">
    <property type="entry name" value="PLP-dependent transferases"/>
    <property type="match status" value="1"/>
</dbReference>
<dbReference type="Gene3D" id="3.90.1150.10">
    <property type="entry name" value="Aspartate Aminotransferase, domain 1"/>
    <property type="match status" value="1"/>
</dbReference>
<comment type="caution">
    <text evidence="6">The sequence shown here is derived from an EMBL/GenBank/DDBJ whole genome shotgun (WGS) entry which is preliminary data.</text>
</comment>
<dbReference type="PROSITE" id="PS00600">
    <property type="entry name" value="AA_TRANSFER_CLASS_3"/>
    <property type="match status" value="1"/>
</dbReference>
<dbReference type="GO" id="GO:0030170">
    <property type="term" value="F:pyridoxal phosphate binding"/>
    <property type="evidence" value="ECO:0007669"/>
    <property type="project" value="InterPro"/>
</dbReference>
<name>A0A848IXK0_9BACT</name>
<evidence type="ECO:0000256" key="4">
    <source>
        <dbReference type="ARBA" id="ARBA00022898"/>
    </source>
</evidence>
<keyword evidence="2 6" id="KW-0032">Aminotransferase</keyword>
<evidence type="ECO:0000313" key="7">
    <source>
        <dbReference type="Proteomes" id="UP000559010"/>
    </source>
</evidence>
<evidence type="ECO:0000256" key="1">
    <source>
        <dbReference type="ARBA" id="ARBA00001933"/>
    </source>
</evidence>
<dbReference type="EMBL" id="JABBNU010000006">
    <property type="protein sequence ID" value="NMM49027.1"/>
    <property type="molecule type" value="Genomic_DNA"/>
</dbReference>
<reference evidence="6 7" key="1">
    <citation type="submission" date="2020-04" db="EMBL/GenBank/DDBJ databases">
        <title>Flammeovirgaceae bacterium KN852 isolated from deep sea.</title>
        <authorList>
            <person name="Zhang D.-C."/>
        </authorList>
    </citation>
    <scope>NUCLEOTIDE SEQUENCE [LARGE SCALE GENOMIC DNA]</scope>
    <source>
        <strain evidence="6 7">KN852</strain>
    </source>
</reference>
<sequence length="387" mass="42574">MELFDVYPLFDITPVKGEGTWIYDDKGNKYMDFYGGHAVISIGHSHPHYVEKIKTQAENLIFYSNSVQNPIQQQLAKKLGELSGMEDYQLFLCNSGAEANENAIKLASFHTGRKKVVALHKGFHGRTSAAVAATDNPKIVAPVNANHEVEHLPMNDISALENSLKNEDVAALIIEGIQGVAGCYMPEKEYLQEAEKLCKKYGTMLIMDEVQAGYGRSGKFFSFQLSDLNPDIVTMAKGMGNGFPVGGILIAPHIKPWKGMLGTTFGGNHLASTAALAVLEVIENEDLLNKVTEKGKWLVEQLKDLSGVKEIRGAGLMIGLEFNYPVAELRKSLLNDYRIFTGSSGNANTLRLLPPLNVSQEEMQLFVSTIKQAISKLEENETVHLNS</sequence>
<dbReference type="Proteomes" id="UP000559010">
    <property type="component" value="Unassembled WGS sequence"/>
</dbReference>